<keyword evidence="2" id="KW-1185">Reference proteome</keyword>
<protein>
    <submittedName>
        <fullName evidence="1">Uncharacterized protein</fullName>
    </submittedName>
</protein>
<dbReference type="EMBL" id="LSRX01001496">
    <property type="protein sequence ID" value="OLP79343.1"/>
    <property type="molecule type" value="Genomic_DNA"/>
</dbReference>
<sequence length="426" mass="45796">MSIVVLDGVVDNDLRQLLLSKFDPLAPGAGTALPEVFVPKELEQWLQSVLRCCAAGQDPSPLKLPGALDGRSELVPMPGRVAVGSPPMHQDTGFDAMGRPDPTRVEGLVAVLYLAGAGTLVIDTGSQRHSVEVKPCRLVVWPNDQCIHRLDASPGEESRIMLGPMTLSSTGWKHAGDQYDPAKRASDRNGFVVRFGSMHGELICLRAMSIVVLDGVVDNDLRQLILSKFDLLAPGARTALPEVLVPKLGALDGRSELVPMPGRVAVGSPPMHQDTGFDAMGRPDPTRVEGLVAVLYLAGAGTLVIDTGSQRHSVEVKPCRLVVWPNDQCIHRLDASPGEESRIMLGPMTLSSAGWKRAGDQYSVAGRGSPCFAPDECRCPGCQEYKEKMKLVQERRLQQKSQQNVAVEGQVAPTDSSFCVRSCAVS</sequence>
<dbReference type="AlphaFoldDB" id="A0A1Q9C8R8"/>
<evidence type="ECO:0000313" key="2">
    <source>
        <dbReference type="Proteomes" id="UP000186817"/>
    </source>
</evidence>
<gene>
    <name evidence="1" type="ORF">AK812_SmicGene40370</name>
</gene>
<reference evidence="1 2" key="1">
    <citation type="submission" date="2016-02" db="EMBL/GenBank/DDBJ databases">
        <title>Genome analysis of coral dinoflagellate symbionts highlights evolutionary adaptations to a symbiotic lifestyle.</title>
        <authorList>
            <person name="Aranda M."/>
            <person name="Li Y."/>
            <person name="Liew Y.J."/>
            <person name="Baumgarten S."/>
            <person name="Simakov O."/>
            <person name="Wilson M."/>
            <person name="Piel J."/>
            <person name="Ashoor H."/>
            <person name="Bougouffa S."/>
            <person name="Bajic V.B."/>
            <person name="Ryu T."/>
            <person name="Ravasi T."/>
            <person name="Bayer T."/>
            <person name="Micklem G."/>
            <person name="Kim H."/>
            <person name="Bhak J."/>
            <person name="Lajeunesse T.C."/>
            <person name="Voolstra C.R."/>
        </authorList>
    </citation>
    <scope>NUCLEOTIDE SEQUENCE [LARGE SCALE GENOMIC DNA]</scope>
    <source>
        <strain evidence="1 2">CCMP2467</strain>
    </source>
</reference>
<evidence type="ECO:0000313" key="1">
    <source>
        <dbReference type="EMBL" id="OLP79343.1"/>
    </source>
</evidence>
<comment type="caution">
    <text evidence="1">The sequence shown here is derived from an EMBL/GenBank/DDBJ whole genome shotgun (WGS) entry which is preliminary data.</text>
</comment>
<accession>A0A1Q9C8R8</accession>
<dbReference type="OrthoDB" id="407560at2759"/>
<proteinExistence type="predicted"/>
<dbReference type="Proteomes" id="UP000186817">
    <property type="component" value="Unassembled WGS sequence"/>
</dbReference>
<organism evidence="1 2">
    <name type="scientific">Symbiodinium microadriaticum</name>
    <name type="common">Dinoflagellate</name>
    <name type="synonym">Zooxanthella microadriatica</name>
    <dbReference type="NCBI Taxonomy" id="2951"/>
    <lineage>
        <taxon>Eukaryota</taxon>
        <taxon>Sar</taxon>
        <taxon>Alveolata</taxon>
        <taxon>Dinophyceae</taxon>
        <taxon>Suessiales</taxon>
        <taxon>Symbiodiniaceae</taxon>
        <taxon>Symbiodinium</taxon>
    </lineage>
</organism>
<name>A0A1Q9C8R8_SYMMI</name>